<comment type="catalytic activity">
    <reaction evidence="3">
        <text>[protein]-L-glutamate 5-O-methyl ester + H2O = L-glutamyl-[protein] + methanol + H(+)</text>
        <dbReference type="Rhea" id="RHEA:23236"/>
        <dbReference type="Rhea" id="RHEA-COMP:10208"/>
        <dbReference type="Rhea" id="RHEA-COMP:10311"/>
        <dbReference type="ChEBI" id="CHEBI:15377"/>
        <dbReference type="ChEBI" id="CHEBI:15378"/>
        <dbReference type="ChEBI" id="CHEBI:17790"/>
        <dbReference type="ChEBI" id="CHEBI:29973"/>
        <dbReference type="ChEBI" id="CHEBI:82795"/>
        <dbReference type="EC" id="3.1.1.61"/>
    </reaction>
</comment>
<dbReference type="Proteomes" id="UP000187486">
    <property type="component" value="Unassembled WGS sequence"/>
</dbReference>
<evidence type="ECO:0000256" key="4">
    <source>
        <dbReference type="PROSITE-ProRule" id="PRU00050"/>
    </source>
</evidence>
<feature type="active site" evidence="4">
    <location>
        <position position="143"/>
    </location>
</feature>
<comment type="caution">
    <text evidence="6">The sequence shown here is derived from an EMBL/GenBank/DDBJ whole genome shotgun (WGS) entry which is preliminary data.</text>
</comment>
<keyword evidence="7" id="KW-1185">Reference proteome</keyword>
<dbReference type="STRING" id="76021.BS329_35345"/>
<evidence type="ECO:0000259" key="5">
    <source>
        <dbReference type="PROSITE" id="PS50122"/>
    </source>
</evidence>
<keyword evidence="4" id="KW-0145">Chemotaxis</keyword>
<reference evidence="6 7" key="1">
    <citation type="submission" date="2016-01" db="EMBL/GenBank/DDBJ databases">
        <title>Amycolatopsis coloradensis genome sequencing and assembly.</title>
        <authorList>
            <person name="Mayilraj S."/>
        </authorList>
    </citation>
    <scope>NUCLEOTIDE SEQUENCE [LARGE SCALE GENOMIC DNA]</scope>
    <source>
        <strain evidence="6 7">DSM 44225</strain>
    </source>
</reference>
<dbReference type="CDD" id="cd16433">
    <property type="entry name" value="CheB"/>
    <property type="match status" value="1"/>
</dbReference>
<name>A0A1R0KHA7_9PSEU</name>
<evidence type="ECO:0000256" key="2">
    <source>
        <dbReference type="ARBA" id="ARBA00039140"/>
    </source>
</evidence>
<feature type="active site" evidence="4">
    <location>
        <position position="23"/>
    </location>
</feature>
<dbReference type="SUPFAM" id="SSF52738">
    <property type="entry name" value="Methylesterase CheB, C-terminal domain"/>
    <property type="match status" value="1"/>
</dbReference>
<evidence type="ECO:0000256" key="3">
    <source>
        <dbReference type="ARBA" id="ARBA00048267"/>
    </source>
</evidence>
<feature type="domain" description="CheB-type methylesterase" evidence="5">
    <location>
        <begin position="10"/>
        <end position="201"/>
    </location>
</feature>
<accession>A0A1R0KHA7</accession>
<dbReference type="Pfam" id="PF01339">
    <property type="entry name" value="CheB_methylest"/>
    <property type="match status" value="1"/>
</dbReference>
<dbReference type="GO" id="GO:0008984">
    <property type="term" value="F:protein-glutamate methylesterase activity"/>
    <property type="evidence" value="ECO:0007669"/>
    <property type="project" value="UniProtKB-EC"/>
</dbReference>
<dbReference type="Gene3D" id="3.40.50.180">
    <property type="entry name" value="Methylesterase CheB, C-terminal domain"/>
    <property type="match status" value="1"/>
</dbReference>
<dbReference type="OrthoDB" id="9791760at2"/>
<keyword evidence="1 4" id="KW-0378">Hydrolase</keyword>
<dbReference type="AlphaFoldDB" id="A0A1R0KHA7"/>
<protein>
    <recommendedName>
        <fullName evidence="2">protein-glutamate methylesterase</fullName>
        <ecNumber evidence="2">3.1.1.61</ecNumber>
    </recommendedName>
</protein>
<dbReference type="PROSITE" id="PS50122">
    <property type="entry name" value="CHEB"/>
    <property type="match status" value="1"/>
</dbReference>
<dbReference type="EC" id="3.1.1.61" evidence="2"/>
<gene>
    <name evidence="6" type="ORF">BS329_35345</name>
</gene>
<proteinExistence type="predicted"/>
<dbReference type="GO" id="GO:0005737">
    <property type="term" value="C:cytoplasm"/>
    <property type="evidence" value="ECO:0007669"/>
    <property type="project" value="InterPro"/>
</dbReference>
<dbReference type="InterPro" id="IPR035909">
    <property type="entry name" value="CheB_C"/>
</dbReference>
<organism evidence="6 7">
    <name type="scientific">Amycolatopsis coloradensis</name>
    <dbReference type="NCBI Taxonomy" id="76021"/>
    <lineage>
        <taxon>Bacteria</taxon>
        <taxon>Bacillati</taxon>
        <taxon>Actinomycetota</taxon>
        <taxon>Actinomycetes</taxon>
        <taxon>Pseudonocardiales</taxon>
        <taxon>Pseudonocardiaceae</taxon>
        <taxon>Amycolatopsis</taxon>
    </lineage>
</organism>
<dbReference type="EMBL" id="MQUQ01000021">
    <property type="protein sequence ID" value="OLZ45028.1"/>
    <property type="molecule type" value="Genomic_DNA"/>
</dbReference>
<dbReference type="PANTHER" id="PTHR42872">
    <property type="entry name" value="PROTEIN-GLUTAMATE METHYLESTERASE/PROTEIN-GLUTAMINE GLUTAMINASE"/>
    <property type="match status" value="1"/>
</dbReference>
<dbReference type="GO" id="GO:0006935">
    <property type="term" value="P:chemotaxis"/>
    <property type="evidence" value="ECO:0007669"/>
    <property type="project" value="UniProtKB-UniRule"/>
</dbReference>
<evidence type="ECO:0000256" key="1">
    <source>
        <dbReference type="ARBA" id="ARBA00022801"/>
    </source>
</evidence>
<feature type="active site" evidence="4">
    <location>
        <position position="50"/>
    </location>
</feature>
<evidence type="ECO:0000313" key="6">
    <source>
        <dbReference type="EMBL" id="OLZ45028.1"/>
    </source>
</evidence>
<dbReference type="GO" id="GO:0000156">
    <property type="term" value="F:phosphorelay response regulator activity"/>
    <property type="evidence" value="ECO:0007669"/>
    <property type="project" value="InterPro"/>
</dbReference>
<sequence>MIDRVTEADPYPLKFPVVALVASAGGLDALTEVLAPLPADLPAAVIVSQHVSPDRATLLAEILRERTALRVHAADDGDELAPGTVLVVPAARHLIVTSATRIGLLDTGALPPARPSADLLLATLAVTCGTRVLAVVLTGRGADAQAGVRAVVHCGGTVFAQDEVTSAYFGMPGAAIDTGLVRDVLGLPDIATAIHAHAHAHH</sequence>
<evidence type="ECO:0000313" key="7">
    <source>
        <dbReference type="Proteomes" id="UP000187486"/>
    </source>
</evidence>
<dbReference type="InterPro" id="IPR000673">
    <property type="entry name" value="Sig_transdc_resp-reg_Me-estase"/>
</dbReference>
<dbReference type="PANTHER" id="PTHR42872:SF6">
    <property type="entry name" value="PROTEIN-GLUTAMATE METHYLESTERASE_PROTEIN-GLUTAMINE GLUTAMINASE"/>
    <property type="match status" value="1"/>
</dbReference>